<evidence type="ECO:0000256" key="12">
    <source>
        <dbReference type="ARBA" id="ARBA00023012"/>
    </source>
</evidence>
<sequence length="396" mass="45302">MNDNKQILENNILNNLDEIIIYMSPDFTIRWFNRAASEFFDRKPEDLKDKFCYEKWGLEDFCPECPIQKAEETGEIASSIVRKPDGRYWKMKGIPDIDEDGNLEGFIETALDVTPRIKAEENIKEYNRELERQQQKLMQAKKEAEKASQAKSEFLSNMSHEIRTPMNAITGLSALCLGEDVDPEKRKNYLKRINASAEYLLNIINDILDLSKIEDGKIDLKEEIFELDEVLEQTWLVVAERAKKKPIEVLFARSPEIPNELVGDKIRLTQILANLTKNAIKYTDSGEIVIKVEMLEKKEDDVKYKFAVEDTGPGIPPEKQEGIFERFNRAEASTESGSKGAGLGLAISRQLVDMMNGEIWMESEIGKGSTFYFTAEFGCSAEKKNELSPLLQNWMV</sequence>
<gene>
    <name evidence="18" type="ORF">SAMN04488692_10345</name>
</gene>
<evidence type="ECO:0000256" key="9">
    <source>
        <dbReference type="ARBA" id="ARBA00022777"/>
    </source>
</evidence>
<dbReference type="SMART" id="SM00388">
    <property type="entry name" value="HisKA"/>
    <property type="match status" value="1"/>
</dbReference>
<name>A0A1G9IRP1_9FIRM</name>
<evidence type="ECO:0000313" key="19">
    <source>
        <dbReference type="Proteomes" id="UP000199476"/>
    </source>
</evidence>
<feature type="coiled-coil region" evidence="15">
    <location>
        <begin position="116"/>
        <end position="157"/>
    </location>
</feature>
<dbReference type="EC" id="2.7.13.3" evidence="4"/>
<dbReference type="InterPro" id="IPR013656">
    <property type="entry name" value="PAS_4"/>
</dbReference>
<dbReference type="InterPro" id="IPR000014">
    <property type="entry name" value="PAS"/>
</dbReference>
<dbReference type="InterPro" id="IPR000700">
    <property type="entry name" value="PAS-assoc_C"/>
</dbReference>
<dbReference type="CDD" id="cd00082">
    <property type="entry name" value="HisKA"/>
    <property type="match status" value="1"/>
</dbReference>
<evidence type="ECO:0000256" key="10">
    <source>
        <dbReference type="ARBA" id="ARBA00022840"/>
    </source>
</evidence>
<dbReference type="Gene3D" id="1.10.287.130">
    <property type="match status" value="1"/>
</dbReference>
<dbReference type="PRINTS" id="PR00344">
    <property type="entry name" value="BCTRLSENSOR"/>
</dbReference>
<dbReference type="RefSeq" id="WP_089758184.1">
    <property type="nucleotide sequence ID" value="NZ_FNGO01000003.1"/>
</dbReference>
<evidence type="ECO:0000256" key="5">
    <source>
        <dbReference type="ARBA" id="ARBA00022553"/>
    </source>
</evidence>
<keyword evidence="11" id="KW-1133">Transmembrane helix</keyword>
<evidence type="ECO:0000256" key="15">
    <source>
        <dbReference type="SAM" id="Coils"/>
    </source>
</evidence>
<keyword evidence="13" id="KW-0472">Membrane</keyword>
<protein>
    <recommendedName>
        <fullName evidence="14">Circadian input-output histidine kinase CikA</fullName>
        <ecNumber evidence="4">2.7.13.3</ecNumber>
    </recommendedName>
</protein>
<evidence type="ECO:0000256" key="11">
    <source>
        <dbReference type="ARBA" id="ARBA00022989"/>
    </source>
</evidence>
<dbReference type="AlphaFoldDB" id="A0A1G9IRP1"/>
<dbReference type="InterPro" id="IPR005467">
    <property type="entry name" value="His_kinase_dom"/>
</dbReference>
<evidence type="ECO:0000256" key="8">
    <source>
        <dbReference type="ARBA" id="ARBA00022741"/>
    </source>
</evidence>
<dbReference type="Pfam" id="PF02518">
    <property type="entry name" value="HATPase_c"/>
    <property type="match status" value="1"/>
</dbReference>
<evidence type="ECO:0000256" key="4">
    <source>
        <dbReference type="ARBA" id="ARBA00012438"/>
    </source>
</evidence>
<feature type="domain" description="PAC" evidence="17">
    <location>
        <begin position="74"/>
        <end position="125"/>
    </location>
</feature>
<dbReference type="InterPro" id="IPR003661">
    <property type="entry name" value="HisK_dim/P_dom"/>
</dbReference>
<keyword evidence="12" id="KW-0902">Two-component regulatory system</keyword>
<keyword evidence="8" id="KW-0547">Nucleotide-binding</keyword>
<dbReference type="InterPro" id="IPR035965">
    <property type="entry name" value="PAS-like_dom_sf"/>
</dbReference>
<keyword evidence="9 18" id="KW-0418">Kinase</keyword>
<comment type="subcellular location">
    <subcellularLocation>
        <location evidence="2">Membrane</location>
    </subcellularLocation>
</comment>
<keyword evidence="10" id="KW-0067">ATP-binding</keyword>
<dbReference type="GO" id="GO:0005524">
    <property type="term" value="F:ATP binding"/>
    <property type="evidence" value="ECO:0007669"/>
    <property type="project" value="UniProtKB-KW"/>
</dbReference>
<dbReference type="OrthoDB" id="9813394at2"/>
<proteinExistence type="inferred from homology"/>
<evidence type="ECO:0000259" key="16">
    <source>
        <dbReference type="PROSITE" id="PS50109"/>
    </source>
</evidence>
<keyword evidence="5" id="KW-0597">Phosphoprotein</keyword>
<keyword evidence="6" id="KW-0808">Transferase</keyword>
<feature type="domain" description="Histidine kinase" evidence="16">
    <location>
        <begin position="157"/>
        <end position="379"/>
    </location>
</feature>
<evidence type="ECO:0000256" key="7">
    <source>
        <dbReference type="ARBA" id="ARBA00022692"/>
    </source>
</evidence>
<organism evidence="18 19">
    <name type="scientific">Halarsenatibacter silvermanii</name>
    <dbReference type="NCBI Taxonomy" id="321763"/>
    <lineage>
        <taxon>Bacteria</taxon>
        <taxon>Bacillati</taxon>
        <taxon>Bacillota</taxon>
        <taxon>Clostridia</taxon>
        <taxon>Halanaerobiales</taxon>
        <taxon>Halarsenatibacteraceae</taxon>
        <taxon>Halarsenatibacter</taxon>
    </lineage>
</organism>
<evidence type="ECO:0000256" key="14">
    <source>
        <dbReference type="ARBA" id="ARBA00074306"/>
    </source>
</evidence>
<dbReference type="Gene3D" id="3.30.565.10">
    <property type="entry name" value="Histidine kinase-like ATPase, C-terminal domain"/>
    <property type="match status" value="1"/>
</dbReference>
<dbReference type="InterPro" id="IPR003594">
    <property type="entry name" value="HATPase_dom"/>
</dbReference>
<evidence type="ECO:0000256" key="3">
    <source>
        <dbReference type="ARBA" id="ARBA00006402"/>
    </source>
</evidence>
<evidence type="ECO:0000313" key="18">
    <source>
        <dbReference type="EMBL" id="SDL27840.1"/>
    </source>
</evidence>
<dbReference type="CDD" id="cd00130">
    <property type="entry name" value="PAS"/>
    <property type="match status" value="1"/>
</dbReference>
<dbReference type="GO" id="GO:0000155">
    <property type="term" value="F:phosphorelay sensor kinase activity"/>
    <property type="evidence" value="ECO:0007669"/>
    <property type="project" value="InterPro"/>
</dbReference>
<evidence type="ECO:0000256" key="2">
    <source>
        <dbReference type="ARBA" id="ARBA00004370"/>
    </source>
</evidence>
<dbReference type="Pfam" id="PF08448">
    <property type="entry name" value="PAS_4"/>
    <property type="match status" value="1"/>
</dbReference>
<dbReference type="SUPFAM" id="SSF47384">
    <property type="entry name" value="Homodimeric domain of signal transducing histidine kinase"/>
    <property type="match status" value="1"/>
</dbReference>
<dbReference type="Pfam" id="PF00512">
    <property type="entry name" value="HisKA"/>
    <property type="match status" value="1"/>
</dbReference>
<dbReference type="PROSITE" id="PS50113">
    <property type="entry name" value="PAC"/>
    <property type="match status" value="1"/>
</dbReference>
<dbReference type="FunFam" id="3.30.565.10:FF:000010">
    <property type="entry name" value="Sensor histidine kinase RcsC"/>
    <property type="match status" value="1"/>
</dbReference>
<dbReference type="SUPFAM" id="SSF55785">
    <property type="entry name" value="PYP-like sensor domain (PAS domain)"/>
    <property type="match status" value="1"/>
</dbReference>
<dbReference type="GO" id="GO:0016020">
    <property type="term" value="C:membrane"/>
    <property type="evidence" value="ECO:0007669"/>
    <property type="project" value="UniProtKB-SubCell"/>
</dbReference>
<dbReference type="CDD" id="cd16922">
    <property type="entry name" value="HATPase_EvgS-ArcB-TorS-like"/>
    <property type="match status" value="1"/>
</dbReference>
<comment type="similarity">
    <text evidence="3">In the N-terminal section; belongs to the phytochrome family.</text>
</comment>
<dbReference type="Proteomes" id="UP000199476">
    <property type="component" value="Unassembled WGS sequence"/>
</dbReference>
<evidence type="ECO:0000256" key="6">
    <source>
        <dbReference type="ARBA" id="ARBA00022679"/>
    </source>
</evidence>
<dbReference type="STRING" id="321763.SAMN04488692_10345"/>
<dbReference type="PANTHER" id="PTHR45339">
    <property type="entry name" value="HYBRID SIGNAL TRANSDUCTION HISTIDINE KINASE J"/>
    <property type="match status" value="1"/>
</dbReference>
<dbReference type="Gene3D" id="3.30.450.20">
    <property type="entry name" value="PAS domain"/>
    <property type="match status" value="1"/>
</dbReference>
<dbReference type="FunFam" id="1.10.287.130:FF:000004">
    <property type="entry name" value="Ethylene receptor 1"/>
    <property type="match status" value="1"/>
</dbReference>
<reference evidence="18 19" key="1">
    <citation type="submission" date="2016-10" db="EMBL/GenBank/DDBJ databases">
        <authorList>
            <person name="de Groot N.N."/>
        </authorList>
    </citation>
    <scope>NUCLEOTIDE SEQUENCE [LARGE SCALE GENOMIC DNA]</scope>
    <source>
        <strain evidence="18 19">SLAS-1</strain>
    </source>
</reference>
<accession>A0A1G9IRP1</accession>
<evidence type="ECO:0000256" key="13">
    <source>
        <dbReference type="ARBA" id="ARBA00023136"/>
    </source>
</evidence>
<dbReference type="EMBL" id="FNGO01000003">
    <property type="protein sequence ID" value="SDL27840.1"/>
    <property type="molecule type" value="Genomic_DNA"/>
</dbReference>
<dbReference type="SUPFAM" id="SSF55874">
    <property type="entry name" value="ATPase domain of HSP90 chaperone/DNA topoisomerase II/histidine kinase"/>
    <property type="match status" value="1"/>
</dbReference>
<dbReference type="SMART" id="SM00387">
    <property type="entry name" value="HATPase_c"/>
    <property type="match status" value="1"/>
</dbReference>
<dbReference type="InterPro" id="IPR004358">
    <property type="entry name" value="Sig_transdc_His_kin-like_C"/>
</dbReference>
<dbReference type="PANTHER" id="PTHR45339:SF5">
    <property type="entry name" value="HISTIDINE KINASE"/>
    <property type="match status" value="1"/>
</dbReference>
<keyword evidence="15" id="KW-0175">Coiled coil</keyword>
<evidence type="ECO:0000256" key="1">
    <source>
        <dbReference type="ARBA" id="ARBA00000085"/>
    </source>
</evidence>
<keyword evidence="7" id="KW-0812">Transmembrane</keyword>
<dbReference type="PROSITE" id="PS50109">
    <property type="entry name" value="HIS_KIN"/>
    <property type="match status" value="1"/>
</dbReference>
<dbReference type="InterPro" id="IPR036890">
    <property type="entry name" value="HATPase_C_sf"/>
</dbReference>
<dbReference type="InterPro" id="IPR036097">
    <property type="entry name" value="HisK_dim/P_sf"/>
</dbReference>
<comment type="catalytic activity">
    <reaction evidence="1">
        <text>ATP + protein L-histidine = ADP + protein N-phospho-L-histidine.</text>
        <dbReference type="EC" id="2.7.13.3"/>
    </reaction>
</comment>
<keyword evidence="19" id="KW-1185">Reference proteome</keyword>
<evidence type="ECO:0000259" key="17">
    <source>
        <dbReference type="PROSITE" id="PS50113"/>
    </source>
</evidence>